<evidence type="ECO:0000256" key="3">
    <source>
        <dbReference type="ARBA" id="ARBA00013047"/>
    </source>
</evidence>
<dbReference type="NCBIfam" id="TIGR00878">
    <property type="entry name" value="purM"/>
    <property type="match status" value="1"/>
</dbReference>
<evidence type="ECO:0000256" key="5">
    <source>
        <dbReference type="ARBA" id="ARBA00022598"/>
    </source>
</evidence>
<evidence type="ECO:0000256" key="11">
    <source>
        <dbReference type="ARBA" id="ARBA00049057"/>
    </source>
</evidence>
<reference evidence="16" key="1">
    <citation type="submission" date="2016-01" db="EMBL/GenBank/DDBJ databases">
        <authorList>
            <person name="Mitreva M."/>
            <person name="Pepin K.H."/>
            <person name="Mihindukulasuriya K.A."/>
            <person name="Fulton R."/>
            <person name="Fronick C."/>
            <person name="O'Laughlin M."/>
            <person name="Miner T."/>
            <person name="Herter B."/>
            <person name="Rosa B.A."/>
            <person name="Cordes M."/>
            <person name="Tomlinson C."/>
            <person name="Wollam A."/>
            <person name="Palsikar V.B."/>
            <person name="Mardis E.R."/>
            <person name="Wilson R.K."/>
        </authorList>
    </citation>
    <scope>NUCLEOTIDE SEQUENCE [LARGE SCALE GENOMIC DNA]</scope>
    <source>
        <strain evidence="16">DNF01167</strain>
    </source>
</reference>
<evidence type="ECO:0000256" key="7">
    <source>
        <dbReference type="ARBA" id="ARBA00022840"/>
    </source>
</evidence>
<dbReference type="GO" id="GO:0005829">
    <property type="term" value="C:cytosol"/>
    <property type="evidence" value="ECO:0007669"/>
    <property type="project" value="TreeGrafter"/>
</dbReference>
<dbReference type="OrthoDB" id="9802507at2"/>
<dbReference type="Pfam" id="PF02769">
    <property type="entry name" value="AIRS_C"/>
    <property type="match status" value="1"/>
</dbReference>
<evidence type="ECO:0000256" key="9">
    <source>
        <dbReference type="ARBA" id="ARBA00032931"/>
    </source>
</evidence>
<comment type="catalytic activity">
    <reaction evidence="11 12">
        <text>2-formamido-N(1)-(5-O-phospho-beta-D-ribosyl)acetamidine + ATP = 5-amino-1-(5-phospho-beta-D-ribosyl)imidazole + ADP + phosphate + H(+)</text>
        <dbReference type="Rhea" id="RHEA:23032"/>
        <dbReference type="ChEBI" id="CHEBI:15378"/>
        <dbReference type="ChEBI" id="CHEBI:30616"/>
        <dbReference type="ChEBI" id="CHEBI:43474"/>
        <dbReference type="ChEBI" id="CHEBI:137981"/>
        <dbReference type="ChEBI" id="CHEBI:147287"/>
        <dbReference type="ChEBI" id="CHEBI:456216"/>
        <dbReference type="EC" id="6.3.3.1"/>
    </reaction>
</comment>
<dbReference type="HAMAP" id="MF_00741">
    <property type="entry name" value="AIRS"/>
    <property type="match status" value="1"/>
</dbReference>
<dbReference type="GO" id="GO:0005524">
    <property type="term" value="F:ATP binding"/>
    <property type="evidence" value="ECO:0007669"/>
    <property type="project" value="UniProtKB-KW"/>
</dbReference>
<accession>A0A133ZQ07</accession>
<keyword evidence="12" id="KW-0963">Cytoplasm</keyword>
<dbReference type="EC" id="6.3.3.1" evidence="3 12"/>
<dbReference type="STRING" id="1379.HMPREF3186_01703"/>
<evidence type="ECO:0000256" key="1">
    <source>
        <dbReference type="ARBA" id="ARBA00004686"/>
    </source>
</evidence>
<evidence type="ECO:0000256" key="10">
    <source>
        <dbReference type="ARBA" id="ARBA00033093"/>
    </source>
</evidence>
<dbReference type="Pfam" id="PF00586">
    <property type="entry name" value="AIRS"/>
    <property type="match status" value="1"/>
</dbReference>
<feature type="domain" description="PurM-like N-terminal" evidence="13">
    <location>
        <begin position="56"/>
        <end position="159"/>
    </location>
</feature>
<dbReference type="PANTHER" id="PTHR10520:SF12">
    <property type="entry name" value="TRIFUNCTIONAL PURINE BIOSYNTHETIC PROTEIN ADENOSINE-3"/>
    <property type="match status" value="1"/>
</dbReference>
<dbReference type="Gene3D" id="3.90.650.10">
    <property type="entry name" value="PurM-like C-terminal domain"/>
    <property type="match status" value="1"/>
</dbReference>
<dbReference type="Gene3D" id="3.30.1330.10">
    <property type="entry name" value="PurM-like, N-terminal domain"/>
    <property type="match status" value="1"/>
</dbReference>
<feature type="domain" description="PurM-like C-terminal" evidence="14">
    <location>
        <begin position="173"/>
        <end position="333"/>
    </location>
</feature>
<keyword evidence="7 12" id="KW-0067">ATP-binding</keyword>
<evidence type="ECO:0000256" key="8">
    <source>
        <dbReference type="ARBA" id="ARBA00031908"/>
    </source>
</evidence>
<sequence length="334" mass="35958">MSKKYEESGVSLQAGYESVERIKKHVARTKNLGMMSAIGGFGGAFDLSSYNFKNPVLVSGTDGVGTKLKLAFELDIHNTIGIDVVAMCANDILAQGAIPLFFLDYLAVGKNYPEQVEAIVEGVAEGCVQAGCAIVGGETAEMAGFYEDGEYDIAGFCVGAQEKELLLSTENTKAGQVVIGLPSSGVHSNGFSLVRKILKDNNIGLNEEFNGTSVGKTLLTPTKIYVKEVLKVLEEVKVAGIAHITGGGFHENLPRALKDGLGMRIDKNSYEVPEIFKYLQEKGKIDEEEMYHIFNMGVGMALIVNKEDIDKTLSLINNAFVLGEVTEESGIEIV</sequence>
<dbReference type="GO" id="GO:0004637">
    <property type="term" value="F:phosphoribosylamine-glycine ligase activity"/>
    <property type="evidence" value="ECO:0007669"/>
    <property type="project" value="TreeGrafter"/>
</dbReference>
<evidence type="ECO:0000259" key="14">
    <source>
        <dbReference type="Pfam" id="PF02769"/>
    </source>
</evidence>
<evidence type="ECO:0000256" key="6">
    <source>
        <dbReference type="ARBA" id="ARBA00022741"/>
    </source>
</evidence>
<evidence type="ECO:0000256" key="4">
    <source>
        <dbReference type="ARBA" id="ARBA00020367"/>
    </source>
</evidence>
<proteinExistence type="inferred from homology"/>
<dbReference type="RefSeq" id="WP_060914743.1">
    <property type="nucleotide sequence ID" value="NZ_KQ959993.1"/>
</dbReference>
<evidence type="ECO:0000256" key="12">
    <source>
        <dbReference type="HAMAP-Rule" id="MF_00741"/>
    </source>
</evidence>
<protein>
    <recommendedName>
        <fullName evidence="4 12">Phosphoribosylformylglycinamidine cyclo-ligase</fullName>
        <ecNumber evidence="3 12">6.3.3.1</ecNumber>
    </recommendedName>
    <alternativeName>
        <fullName evidence="9 12">AIR synthase</fullName>
    </alternativeName>
    <alternativeName>
        <fullName evidence="10 12">AIRS</fullName>
    </alternativeName>
    <alternativeName>
        <fullName evidence="8 12">Phosphoribosyl-aminoimidazole synthetase</fullName>
    </alternativeName>
</protein>
<dbReference type="GO" id="GO:0006189">
    <property type="term" value="P:'de novo' IMP biosynthetic process"/>
    <property type="evidence" value="ECO:0007669"/>
    <property type="project" value="UniProtKB-UniRule"/>
</dbReference>
<keyword evidence="6 12" id="KW-0547">Nucleotide-binding</keyword>
<dbReference type="GO" id="GO:0004641">
    <property type="term" value="F:phosphoribosylformylglycinamidine cyclo-ligase activity"/>
    <property type="evidence" value="ECO:0007669"/>
    <property type="project" value="UniProtKB-UniRule"/>
</dbReference>
<evidence type="ECO:0000313" key="15">
    <source>
        <dbReference type="EMBL" id="KXB57549.1"/>
    </source>
</evidence>
<dbReference type="Proteomes" id="UP000070355">
    <property type="component" value="Unassembled WGS sequence"/>
</dbReference>
<dbReference type="UniPathway" id="UPA00074">
    <property type="reaction ID" value="UER00129"/>
</dbReference>
<name>A0A133ZQ07_9BACL</name>
<dbReference type="InterPro" id="IPR036676">
    <property type="entry name" value="PurM-like_C_sf"/>
</dbReference>
<evidence type="ECO:0000313" key="16">
    <source>
        <dbReference type="Proteomes" id="UP000070355"/>
    </source>
</evidence>
<comment type="caution">
    <text evidence="15">The sequence shown here is derived from an EMBL/GenBank/DDBJ whole genome shotgun (WGS) entry which is preliminary data.</text>
</comment>
<dbReference type="PANTHER" id="PTHR10520">
    <property type="entry name" value="TRIFUNCTIONAL PURINE BIOSYNTHETIC PROTEIN ADENOSINE-3-RELATED"/>
    <property type="match status" value="1"/>
</dbReference>
<dbReference type="InterPro" id="IPR036921">
    <property type="entry name" value="PurM-like_N_sf"/>
</dbReference>
<comment type="pathway">
    <text evidence="1 12">Purine metabolism; IMP biosynthesis via de novo pathway; 5-amino-1-(5-phospho-D-ribosyl)imidazole from N(2)-formyl-N(1)-(5-phospho-D-ribosyl)glycinamide: step 2/2.</text>
</comment>
<evidence type="ECO:0000259" key="13">
    <source>
        <dbReference type="Pfam" id="PF00586"/>
    </source>
</evidence>
<keyword evidence="12" id="KW-0658">Purine biosynthesis</keyword>
<dbReference type="GO" id="GO:0046084">
    <property type="term" value="P:adenine biosynthetic process"/>
    <property type="evidence" value="ECO:0007669"/>
    <property type="project" value="TreeGrafter"/>
</dbReference>
<gene>
    <name evidence="12" type="primary">purM</name>
    <name evidence="15" type="ORF">HMPREF3186_01703</name>
</gene>
<dbReference type="InterPro" id="IPR016188">
    <property type="entry name" value="PurM-like_N"/>
</dbReference>
<comment type="similarity">
    <text evidence="2 12">Belongs to the AIR synthase family.</text>
</comment>
<dbReference type="FunFam" id="3.90.650.10:FF:000001">
    <property type="entry name" value="Phosphoribosylformylglycinamidine cyclo-ligase"/>
    <property type="match status" value="1"/>
</dbReference>
<dbReference type="EMBL" id="LSDC01000124">
    <property type="protein sequence ID" value="KXB57549.1"/>
    <property type="molecule type" value="Genomic_DNA"/>
</dbReference>
<dbReference type="PATRIC" id="fig|1379.3.peg.1694"/>
<dbReference type="InterPro" id="IPR010918">
    <property type="entry name" value="PurM-like_C_dom"/>
</dbReference>
<organism evidence="15 16">
    <name type="scientific">Gemella haemolysans</name>
    <dbReference type="NCBI Taxonomy" id="1379"/>
    <lineage>
        <taxon>Bacteria</taxon>
        <taxon>Bacillati</taxon>
        <taxon>Bacillota</taxon>
        <taxon>Bacilli</taxon>
        <taxon>Bacillales</taxon>
        <taxon>Gemellaceae</taxon>
        <taxon>Gemella</taxon>
    </lineage>
</organism>
<keyword evidence="5 12" id="KW-0436">Ligase</keyword>
<evidence type="ECO:0000256" key="2">
    <source>
        <dbReference type="ARBA" id="ARBA00010280"/>
    </source>
</evidence>
<dbReference type="CDD" id="cd02196">
    <property type="entry name" value="PurM"/>
    <property type="match status" value="1"/>
</dbReference>
<dbReference type="InterPro" id="IPR004733">
    <property type="entry name" value="PurM_cligase"/>
</dbReference>
<dbReference type="FunFam" id="3.30.1330.10:FF:000001">
    <property type="entry name" value="Phosphoribosylformylglycinamidine cyclo-ligase"/>
    <property type="match status" value="1"/>
</dbReference>
<comment type="subcellular location">
    <subcellularLocation>
        <location evidence="12">Cytoplasm</location>
    </subcellularLocation>
</comment>
<dbReference type="AlphaFoldDB" id="A0A133ZQ07"/>
<dbReference type="SUPFAM" id="SSF56042">
    <property type="entry name" value="PurM C-terminal domain-like"/>
    <property type="match status" value="1"/>
</dbReference>
<dbReference type="SUPFAM" id="SSF55326">
    <property type="entry name" value="PurM N-terminal domain-like"/>
    <property type="match status" value="1"/>
</dbReference>